<feature type="binding site" description="in other chain" evidence="7">
    <location>
        <begin position="130"/>
        <end position="138"/>
    </location>
    <ligand>
        <name>5-phospho-alpha-D-ribose 1-diphosphate</name>
        <dbReference type="ChEBI" id="CHEBI:58017"/>
        <note>ligand shared between dimeric partners</note>
    </ligand>
</feature>
<keyword evidence="5 7" id="KW-0460">Magnesium</keyword>
<dbReference type="EMBL" id="DPIY01000012">
    <property type="protein sequence ID" value="HCT58920.1"/>
    <property type="molecule type" value="Genomic_DNA"/>
</dbReference>
<evidence type="ECO:0000256" key="1">
    <source>
        <dbReference type="ARBA" id="ARBA00004889"/>
    </source>
</evidence>
<dbReference type="CDD" id="cd06223">
    <property type="entry name" value="PRTases_typeI"/>
    <property type="match status" value="1"/>
</dbReference>
<keyword evidence="3 7" id="KW-0328">Glycosyltransferase</keyword>
<evidence type="ECO:0000256" key="4">
    <source>
        <dbReference type="ARBA" id="ARBA00022679"/>
    </source>
</evidence>
<feature type="binding site" evidence="7">
    <location>
        <position position="134"/>
    </location>
    <ligand>
        <name>orotate</name>
        <dbReference type="ChEBI" id="CHEBI:30839"/>
    </ligand>
</feature>
<comment type="function">
    <text evidence="7">Catalyzes the transfer of a ribosyl phosphate group from 5-phosphoribose 1-diphosphate to orotate, leading to the formation of orotidine monophosphate (OMP).</text>
</comment>
<protein>
    <recommendedName>
        <fullName evidence="2 7">Orotate phosphoribosyltransferase</fullName>
        <shortName evidence="7">OPRT</shortName>
        <shortName evidence="7">OPRTase</shortName>
        <ecNumber evidence="2 7">2.4.2.10</ecNumber>
    </recommendedName>
</protein>
<dbReference type="Pfam" id="PF00156">
    <property type="entry name" value="Pribosyltran"/>
    <property type="match status" value="1"/>
</dbReference>
<reference evidence="9 10" key="1">
    <citation type="journal article" date="2018" name="Nat. Biotechnol.">
        <title>A standardized bacterial taxonomy based on genome phylogeny substantially revises the tree of life.</title>
        <authorList>
            <person name="Parks D.H."/>
            <person name="Chuvochina M."/>
            <person name="Waite D.W."/>
            <person name="Rinke C."/>
            <person name="Skarshewski A."/>
            <person name="Chaumeil P.A."/>
            <person name="Hugenholtz P."/>
        </authorList>
    </citation>
    <scope>NUCLEOTIDE SEQUENCE [LARGE SCALE GENOMIC DNA]</scope>
    <source>
        <strain evidence="9">UBA8844</strain>
    </source>
</reference>
<gene>
    <name evidence="7 9" type="primary">pyrE</name>
    <name evidence="9" type="ORF">DGD08_17095</name>
</gene>
<dbReference type="AlphaFoldDB" id="A0A3D4VCR4"/>
<evidence type="ECO:0000256" key="3">
    <source>
        <dbReference type="ARBA" id="ARBA00022676"/>
    </source>
</evidence>
<dbReference type="FunFam" id="3.40.50.2020:FF:000029">
    <property type="entry name" value="Orotate phosphoribosyltransferase"/>
    <property type="match status" value="1"/>
</dbReference>
<evidence type="ECO:0000313" key="9">
    <source>
        <dbReference type="EMBL" id="HCT58920.1"/>
    </source>
</evidence>
<organism evidence="9 10">
    <name type="scientific">Gemmatimonas aurantiaca</name>
    <dbReference type="NCBI Taxonomy" id="173480"/>
    <lineage>
        <taxon>Bacteria</taxon>
        <taxon>Pseudomonadati</taxon>
        <taxon>Gemmatimonadota</taxon>
        <taxon>Gemmatimonadia</taxon>
        <taxon>Gemmatimonadales</taxon>
        <taxon>Gemmatimonadaceae</taxon>
        <taxon>Gemmatimonas</taxon>
    </lineage>
</organism>
<evidence type="ECO:0000313" key="10">
    <source>
        <dbReference type="Proteomes" id="UP000264071"/>
    </source>
</evidence>
<comment type="caution">
    <text evidence="9">The sequence shown here is derived from an EMBL/GenBank/DDBJ whole genome shotgun (WGS) entry which is preliminary data.</text>
</comment>
<evidence type="ECO:0000256" key="7">
    <source>
        <dbReference type="HAMAP-Rule" id="MF_01208"/>
    </source>
</evidence>
<feature type="binding site" evidence="7">
    <location>
        <position position="108"/>
    </location>
    <ligand>
        <name>5-phospho-alpha-D-ribose 1-diphosphate</name>
        <dbReference type="ChEBI" id="CHEBI:58017"/>
        <note>ligand shared between dimeric partners</note>
    </ligand>
</feature>
<dbReference type="NCBIfam" id="TIGR00336">
    <property type="entry name" value="pyrE"/>
    <property type="match status" value="1"/>
</dbReference>
<dbReference type="GO" id="GO:0000287">
    <property type="term" value="F:magnesium ion binding"/>
    <property type="evidence" value="ECO:0007669"/>
    <property type="project" value="UniProtKB-UniRule"/>
</dbReference>
<dbReference type="GO" id="GO:0044205">
    <property type="term" value="P:'de novo' UMP biosynthetic process"/>
    <property type="evidence" value="ECO:0007669"/>
    <property type="project" value="UniProtKB-UniRule"/>
</dbReference>
<comment type="cofactor">
    <cofactor evidence="7">
        <name>Mg(2+)</name>
        <dbReference type="ChEBI" id="CHEBI:18420"/>
    </cofactor>
</comment>
<feature type="binding site" evidence="7">
    <location>
        <position position="104"/>
    </location>
    <ligand>
        <name>5-phospho-alpha-D-ribose 1-diphosphate</name>
        <dbReference type="ChEBI" id="CHEBI:58017"/>
        <note>ligand shared between dimeric partners</note>
    </ligand>
</feature>
<keyword evidence="6 7" id="KW-0665">Pyrimidine biosynthesis</keyword>
<dbReference type="InterPro" id="IPR004467">
    <property type="entry name" value="Or_phspho_trans_dom"/>
</dbReference>
<dbReference type="GO" id="GO:0004588">
    <property type="term" value="F:orotate phosphoribosyltransferase activity"/>
    <property type="evidence" value="ECO:0007669"/>
    <property type="project" value="UniProtKB-UniRule"/>
</dbReference>
<feature type="domain" description="Phosphoribosyltransferase" evidence="8">
    <location>
        <begin position="117"/>
        <end position="167"/>
    </location>
</feature>
<comment type="similarity">
    <text evidence="7">Belongs to the purine/pyrimidine phosphoribosyltransferase family. PyrE subfamily.</text>
</comment>
<evidence type="ECO:0000256" key="5">
    <source>
        <dbReference type="ARBA" id="ARBA00022842"/>
    </source>
</evidence>
<dbReference type="InterPro" id="IPR000836">
    <property type="entry name" value="PRTase_dom"/>
</dbReference>
<dbReference type="UniPathway" id="UPA00070">
    <property type="reaction ID" value="UER00119"/>
</dbReference>
<evidence type="ECO:0000256" key="2">
    <source>
        <dbReference type="ARBA" id="ARBA00011971"/>
    </source>
</evidence>
<evidence type="ECO:0000256" key="6">
    <source>
        <dbReference type="ARBA" id="ARBA00022975"/>
    </source>
</evidence>
<comment type="caution">
    <text evidence="7">Lacks conserved residue(s) required for the propagation of feature annotation.</text>
</comment>
<dbReference type="SUPFAM" id="SSF53271">
    <property type="entry name" value="PRTase-like"/>
    <property type="match status" value="1"/>
</dbReference>
<evidence type="ECO:0000259" key="8">
    <source>
        <dbReference type="Pfam" id="PF00156"/>
    </source>
</evidence>
<dbReference type="Proteomes" id="UP000264071">
    <property type="component" value="Unassembled WGS sequence"/>
</dbReference>
<dbReference type="OMA" id="SDFYIDC"/>
<dbReference type="PANTHER" id="PTHR19278:SF9">
    <property type="entry name" value="URIDINE 5'-MONOPHOSPHATE SYNTHASE"/>
    <property type="match status" value="1"/>
</dbReference>
<proteinExistence type="inferred from homology"/>
<dbReference type="GO" id="GO:0019856">
    <property type="term" value="P:pyrimidine nucleobase biosynthetic process"/>
    <property type="evidence" value="ECO:0007669"/>
    <property type="project" value="TreeGrafter"/>
</dbReference>
<comment type="subunit">
    <text evidence="7">Homodimer.</text>
</comment>
<name>A0A3D4VCR4_9BACT</name>
<dbReference type="InterPro" id="IPR029057">
    <property type="entry name" value="PRTase-like"/>
</dbReference>
<comment type="catalytic activity">
    <reaction evidence="7">
        <text>orotidine 5'-phosphate + diphosphate = orotate + 5-phospho-alpha-D-ribose 1-diphosphate</text>
        <dbReference type="Rhea" id="RHEA:10380"/>
        <dbReference type="ChEBI" id="CHEBI:30839"/>
        <dbReference type="ChEBI" id="CHEBI:33019"/>
        <dbReference type="ChEBI" id="CHEBI:57538"/>
        <dbReference type="ChEBI" id="CHEBI:58017"/>
        <dbReference type="EC" id="2.4.2.10"/>
    </reaction>
</comment>
<comment type="pathway">
    <text evidence="1 7">Pyrimidine metabolism; UMP biosynthesis via de novo pathway; UMP from orotate: step 1/2.</text>
</comment>
<feature type="binding site" description="in other chain" evidence="7">
    <location>
        <position position="105"/>
    </location>
    <ligand>
        <name>5-phospho-alpha-D-ribose 1-diphosphate</name>
        <dbReference type="ChEBI" id="CHEBI:58017"/>
        <note>ligand shared between dimeric partners</note>
    </ligand>
</feature>
<dbReference type="PANTHER" id="PTHR19278">
    <property type="entry name" value="OROTATE PHOSPHORIBOSYLTRANSFERASE"/>
    <property type="match status" value="1"/>
</dbReference>
<dbReference type="Gene3D" id="3.40.50.2020">
    <property type="match status" value="1"/>
</dbReference>
<feature type="binding site" evidence="7">
    <location>
        <position position="162"/>
    </location>
    <ligand>
        <name>orotate</name>
        <dbReference type="ChEBI" id="CHEBI:30839"/>
    </ligand>
</feature>
<feature type="binding site" evidence="7">
    <location>
        <position position="110"/>
    </location>
    <ligand>
        <name>5-phospho-alpha-D-ribose 1-diphosphate</name>
        <dbReference type="ChEBI" id="CHEBI:58017"/>
        <note>ligand shared between dimeric partners</note>
    </ligand>
</feature>
<accession>A0A3D4VCR4</accession>
<dbReference type="HAMAP" id="MF_01208">
    <property type="entry name" value="PyrE"/>
    <property type="match status" value="1"/>
</dbReference>
<keyword evidence="4 7" id="KW-0808">Transferase</keyword>
<dbReference type="InterPro" id="IPR023031">
    <property type="entry name" value="OPRT"/>
</dbReference>
<dbReference type="EC" id="2.4.2.10" evidence="2 7"/>
<sequence length="195" mass="20175">MTDSTLSQLVALLADRSAKRGDFVLASGRRSSLYIDCRLTAMSPEGQLLIGRAGLANLRESGWSVDSVGGLTLGADPIAYAIAHASALSHERGDGALVRAFTVRKEAKQHGTGKLIEGPFRSGDRVVVVEDVITTGGSALKAVDAIRAAGGEVLGILALVDREEGGREALQNAGLTVRALATASQLLPLLPPLPA</sequence>